<dbReference type="Gene3D" id="1.10.1620.20">
    <property type="entry name" value="ATP synthase, F1 complex, epsilon subunit superfamily, mitochondrial"/>
    <property type="match status" value="1"/>
</dbReference>
<proteinExistence type="inferred from homology"/>
<evidence type="ECO:0008006" key="4">
    <source>
        <dbReference type="Google" id="ProtNLM"/>
    </source>
</evidence>
<evidence type="ECO:0000256" key="1">
    <source>
        <dbReference type="ARBA" id="ARBA00009502"/>
    </source>
</evidence>
<protein>
    <recommendedName>
        <fullName evidence="4">ATP synthase subunit epsilon, mitochondrial</fullName>
    </recommendedName>
</protein>
<comment type="similarity">
    <text evidence="1">Belongs to the eukaryotic ATPase epsilon family.</text>
</comment>
<dbReference type="Proteomes" id="UP001633002">
    <property type="component" value="Unassembled WGS sequence"/>
</dbReference>
<evidence type="ECO:0000313" key="3">
    <source>
        <dbReference type="Proteomes" id="UP001633002"/>
    </source>
</evidence>
<sequence>MSAPQGAQAVAQVAKGAAPYWRNAGMTYLAYVNACSAHVRNCLKEPFKSQSASREQIHYKFTEWDNGVPSKPVLRSSNPEE</sequence>
<dbReference type="CDD" id="cd12153">
    <property type="entry name" value="F1-ATPase_epsilon"/>
    <property type="match status" value="1"/>
</dbReference>
<dbReference type="SUPFAM" id="SSF48690">
    <property type="entry name" value="Epsilon subunit of mitochondrial F1F0-ATP synthase"/>
    <property type="match status" value="1"/>
</dbReference>
<keyword evidence="3" id="KW-1185">Reference proteome</keyword>
<comment type="caution">
    <text evidence="2">The sequence shown here is derived from an EMBL/GenBank/DDBJ whole genome shotgun (WGS) entry which is preliminary data.</text>
</comment>
<dbReference type="InterPro" id="IPR036742">
    <property type="entry name" value="ATP_synth_F1_esu_sf_mt"/>
</dbReference>
<organism evidence="2 3">
    <name type="scientific">Riccia sorocarpa</name>
    <dbReference type="NCBI Taxonomy" id="122646"/>
    <lineage>
        <taxon>Eukaryota</taxon>
        <taxon>Viridiplantae</taxon>
        <taxon>Streptophyta</taxon>
        <taxon>Embryophyta</taxon>
        <taxon>Marchantiophyta</taxon>
        <taxon>Marchantiopsida</taxon>
        <taxon>Marchantiidae</taxon>
        <taxon>Marchantiales</taxon>
        <taxon>Ricciaceae</taxon>
        <taxon>Riccia</taxon>
    </lineage>
</organism>
<dbReference type="EMBL" id="JBJQOH010000006">
    <property type="protein sequence ID" value="KAL3684962.1"/>
    <property type="molecule type" value="Genomic_DNA"/>
</dbReference>
<dbReference type="AlphaFoldDB" id="A0ABD3H0B6"/>
<reference evidence="2 3" key="1">
    <citation type="submission" date="2024-09" db="EMBL/GenBank/DDBJ databases">
        <title>Chromosome-scale assembly of Riccia sorocarpa.</title>
        <authorList>
            <person name="Paukszto L."/>
        </authorList>
    </citation>
    <scope>NUCLEOTIDE SEQUENCE [LARGE SCALE GENOMIC DNA]</scope>
    <source>
        <strain evidence="2">LP-2024</strain>
        <tissue evidence="2">Aerial parts of the thallus</tissue>
    </source>
</reference>
<dbReference type="PANTHER" id="PTHR12448">
    <property type="entry name" value="ATP SYNTHASE EPSILON CHAIN, MITOCHONDRIAL"/>
    <property type="match status" value="1"/>
</dbReference>
<dbReference type="InterPro" id="IPR006721">
    <property type="entry name" value="ATP_synth_F1_esu_mt"/>
</dbReference>
<accession>A0ABD3H0B6</accession>
<gene>
    <name evidence="2" type="ORF">R1sor_002984</name>
</gene>
<dbReference type="PANTHER" id="PTHR12448:SF0">
    <property type="entry name" value="ATP SYNTHASE SUBUNIT EPSILON, MITOCHONDRIAL"/>
    <property type="match status" value="1"/>
</dbReference>
<dbReference type="Pfam" id="PF04627">
    <property type="entry name" value="ATP-synt_Eps"/>
    <property type="match status" value="1"/>
</dbReference>
<name>A0ABD3H0B6_9MARC</name>
<evidence type="ECO:0000313" key="2">
    <source>
        <dbReference type="EMBL" id="KAL3684962.1"/>
    </source>
</evidence>